<proteinExistence type="predicted"/>
<evidence type="ECO:0000313" key="2">
    <source>
        <dbReference type="Proteomes" id="UP000807306"/>
    </source>
</evidence>
<evidence type="ECO:0000313" key="1">
    <source>
        <dbReference type="EMBL" id="KAF9521903.1"/>
    </source>
</evidence>
<dbReference type="EMBL" id="MU157975">
    <property type="protein sequence ID" value="KAF9521903.1"/>
    <property type="molecule type" value="Genomic_DNA"/>
</dbReference>
<name>A0A9P6E3L1_9AGAR</name>
<protein>
    <submittedName>
        <fullName evidence="1">Uncharacterized protein</fullName>
    </submittedName>
</protein>
<keyword evidence="2" id="KW-1185">Reference proteome</keyword>
<sequence length="128" mass="14565">MVMVFVDVSVLSSLLTKSYRQLLDSYLIANPVLPLDPHCLVETGNWPAAKAFFDVLAFFVVHLLAGQCFAVKWALLEQFVDLEPDVRQLIEPEMLQFWTTRHSPRRFNALPGQRAFGSSQNKFPVVDI</sequence>
<gene>
    <name evidence="1" type="ORF">CPB83DRAFT_840886</name>
</gene>
<comment type="caution">
    <text evidence="1">The sequence shown here is derived from an EMBL/GenBank/DDBJ whole genome shotgun (WGS) entry which is preliminary data.</text>
</comment>
<organism evidence="1 2">
    <name type="scientific">Crepidotus variabilis</name>
    <dbReference type="NCBI Taxonomy" id="179855"/>
    <lineage>
        <taxon>Eukaryota</taxon>
        <taxon>Fungi</taxon>
        <taxon>Dikarya</taxon>
        <taxon>Basidiomycota</taxon>
        <taxon>Agaricomycotina</taxon>
        <taxon>Agaricomycetes</taxon>
        <taxon>Agaricomycetidae</taxon>
        <taxon>Agaricales</taxon>
        <taxon>Agaricineae</taxon>
        <taxon>Crepidotaceae</taxon>
        <taxon>Crepidotus</taxon>
    </lineage>
</organism>
<reference evidence="1" key="1">
    <citation type="submission" date="2020-11" db="EMBL/GenBank/DDBJ databases">
        <authorList>
            <consortium name="DOE Joint Genome Institute"/>
            <person name="Ahrendt S."/>
            <person name="Riley R."/>
            <person name="Andreopoulos W."/>
            <person name="Labutti K."/>
            <person name="Pangilinan J."/>
            <person name="Ruiz-Duenas F.J."/>
            <person name="Barrasa J.M."/>
            <person name="Sanchez-Garcia M."/>
            <person name="Camarero S."/>
            <person name="Miyauchi S."/>
            <person name="Serrano A."/>
            <person name="Linde D."/>
            <person name="Babiker R."/>
            <person name="Drula E."/>
            <person name="Ayuso-Fernandez I."/>
            <person name="Pacheco R."/>
            <person name="Padilla G."/>
            <person name="Ferreira P."/>
            <person name="Barriuso J."/>
            <person name="Kellner H."/>
            <person name="Castanera R."/>
            <person name="Alfaro M."/>
            <person name="Ramirez L."/>
            <person name="Pisabarro A.G."/>
            <person name="Kuo A."/>
            <person name="Tritt A."/>
            <person name="Lipzen A."/>
            <person name="He G."/>
            <person name="Yan M."/>
            <person name="Ng V."/>
            <person name="Cullen D."/>
            <person name="Martin F."/>
            <person name="Rosso M.-N."/>
            <person name="Henrissat B."/>
            <person name="Hibbett D."/>
            <person name="Martinez A.T."/>
            <person name="Grigoriev I.V."/>
        </authorList>
    </citation>
    <scope>NUCLEOTIDE SEQUENCE</scope>
    <source>
        <strain evidence="1">CBS 506.95</strain>
    </source>
</reference>
<accession>A0A9P6E3L1</accession>
<dbReference type="AlphaFoldDB" id="A0A9P6E3L1"/>
<dbReference type="Proteomes" id="UP000807306">
    <property type="component" value="Unassembled WGS sequence"/>
</dbReference>